<evidence type="ECO:0000313" key="2">
    <source>
        <dbReference type="EMBL" id="GAA4003624.1"/>
    </source>
</evidence>
<accession>A0ABP7RXF5</accession>
<gene>
    <name evidence="2" type="ORF">GCM10022408_14020</name>
</gene>
<comment type="caution">
    <text evidence="2">The sequence shown here is derived from an EMBL/GenBank/DDBJ whole genome shotgun (WGS) entry which is preliminary data.</text>
</comment>
<protein>
    <submittedName>
        <fullName evidence="2">Uncharacterized protein</fullName>
    </submittedName>
</protein>
<reference evidence="3" key="1">
    <citation type="journal article" date="2019" name="Int. J. Syst. Evol. Microbiol.">
        <title>The Global Catalogue of Microorganisms (GCM) 10K type strain sequencing project: providing services to taxonomists for standard genome sequencing and annotation.</title>
        <authorList>
            <consortium name="The Broad Institute Genomics Platform"/>
            <consortium name="The Broad Institute Genome Sequencing Center for Infectious Disease"/>
            <person name="Wu L."/>
            <person name="Ma J."/>
        </authorList>
    </citation>
    <scope>NUCLEOTIDE SEQUENCE [LARGE SCALE GENOMIC DNA]</scope>
    <source>
        <strain evidence="3">JCM 17224</strain>
    </source>
</reference>
<keyword evidence="3" id="KW-1185">Reference proteome</keyword>
<sequence>MGLGAAKGSEAQGEHVSQKNNAPHPFRAGTAAAPGGGRKLNVFRFQSEGGGFQGRASKATNPKPLNLPKKNGCRG</sequence>
<proteinExistence type="predicted"/>
<dbReference type="EMBL" id="BAABDJ010000007">
    <property type="protein sequence ID" value="GAA4003624.1"/>
    <property type="molecule type" value="Genomic_DNA"/>
</dbReference>
<dbReference type="Proteomes" id="UP001500567">
    <property type="component" value="Unassembled WGS sequence"/>
</dbReference>
<feature type="region of interest" description="Disordered" evidence="1">
    <location>
        <begin position="1"/>
        <end position="75"/>
    </location>
</feature>
<organism evidence="2 3">
    <name type="scientific">Hymenobacter fastidiosus</name>
    <dbReference type="NCBI Taxonomy" id="486264"/>
    <lineage>
        <taxon>Bacteria</taxon>
        <taxon>Pseudomonadati</taxon>
        <taxon>Bacteroidota</taxon>
        <taxon>Cytophagia</taxon>
        <taxon>Cytophagales</taxon>
        <taxon>Hymenobacteraceae</taxon>
        <taxon>Hymenobacter</taxon>
    </lineage>
</organism>
<evidence type="ECO:0000313" key="3">
    <source>
        <dbReference type="Proteomes" id="UP001500567"/>
    </source>
</evidence>
<evidence type="ECO:0000256" key="1">
    <source>
        <dbReference type="SAM" id="MobiDB-lite"/>
    </source>
</evidence>
<name>A0ABP7RXF5_9BACT</name>